<feature type="transmembrane region" description="Helical" evidence="9">
    <location>
        <begin position="330"/>
        <end position="346"/>
    </location>
</feature>
<evidence type="ECO:0000256" key="9">
    <source>
        <dbReference type="SAM" id="Phobius"/>
    </source>
</evidence>
<dbReference type="STRING" id="1280847.SAMN04488036_1038"/>
<feature type="binding site" evidence="7">
    <location>
        <position position="220"/>
    </location>
    <ligand>
        <name>Mg(2+)</name>
        <dbReference type="ChEBI" id="CHEBI:18420"/>
    </ligand>
</feature>
<dbReference type="OrthoDB" id="9783652at2"/>
<feature type="region of interest" description="Disordered" evidence="8">
    <location>
        <begin position="372"/>
        <end position="393"/>
    </location>
</feature>
<keyword evidence="7" id="KW-0460">Magnesium</keyword>
<evidence type="ECO:0000256" key="5">
    <source>
        <dbReference type="ARBA" id="ARBA00022989"/>
    </source>
</evidence>
<dbReference type="GO" id="GO:0046872">
    <property type="term" value="F:metal ion binding"/>
    <property type="evidence" value="ECO:0007669"/>
    <property type="project" value="UniProtKB-KW"/>
</dbReference>
<keyword evidence="2" id="KW-1003">Cell membrane</keyword>
<evidence type="ECO:0000256" key="7">
    <source>
        <dbReference type="PIRSR" id="PIRSR600715-1"/>
    </source>
</evidence>
<feature type="transmembrane region" description="Helical" evidence="9">
    <location>
        <begin position="81"/>
        <end position="99"/>
    </location>
</feature>
<feature type="transmembrane region" description="Helical" evidence="9">
    <location>
        <begin position="106"/>
        <end position="126"/>
    </location>
</feature>
<evidence type="ECO:0000313" key="11">
    <source>
        <dbReference type="Proteomes" id="UP000198851"/>
    </source>
</evidence>
<keyword evidence="6 9" id="KW-0472">Membrane</keyword>
<feature type="transmembrane region" description="Helical" evidence="9">
    <location>
        <begin position="138"/>
        <end position="156"/>
    </location>
</feature>
<evidence type="ECO:0000256" key="2">
    <source>
        <dbReference type="ARBA" id="ARBA00022475"/>
    </source>
</evidence>
<keyword evidence="3 10" id="KW-0808">Transferase</keyword>
<feature type="transmembrane region" description="Helical" evidence="9">
    <location>
        <begin position="168"/>
        <end position="186"/>
    </location>
</feature>
<evidence type="ECO:0000313" key="10">
    <source>
        <dbReference type="EMBL" id="SFK89973.1"/>
    </source>
</evidence>
<keyword evidence="7" id="KW-0479">Metal-binding</keyword>
<feature type="transmembrane region" description="Helical" evidence="9">
    <location>
        <begin position="221"/>
        <end position="238"/>
    </location>
</feature>
<dbReference type="InterPro" id="IPR000715">
    <property type="entry name" value="Glycosyl_transferase_4"/>
</dbReference>
<reference evidence="11" key="1">
    <citation type="submission" date="2016-10" db="EMBL/GenBank/DDBJ databases">
        <authorList>
            <person name="Varghese N."/>
            <person name="Submissions S."/>
        </authorList>
    </citation>
    <scope>NUCLEOTIDE SEQUENCE [LARGE SCALE GENOMIC DNA]</scope>
    <source>
        <strain evidence="11">DSM 28453</strain>
    </source>
</reference>
<dbReference type="GO" id="GO:0016780">
    <property type="term" value="F:phosphotransferase activity, for other substituted phosphate groups"/>
    <property type="evidence" value="ECO:0007669"/>
    <property type="project" value="InterPro"/>
</dbReference>
<dbReference type="AlphaFoldDB" id="A0A1I4DAD7"/>
<evidence type="ECO:0000256" key="1">
    <source>
        <dbReference type="ARBA" id="ARBA00004651"/>
    </source>
</evidence>
<dbReference type="GO" id="GO:0044038">
    <property type="term" value="P:cell wall macromolecule biosynthetic process"/>
    <property type="evidence" value="ECO:0007669"/>
    <property type="project" value="TreeGrafter"/>
</dbReference>
<protein>
    <submittedName>
        <fullName evidence="10">UDP-N-acetylmuramyl pentapeptide phosphotransferase/UDP-N-acetylglucosamine-1-phosphate transferase</fullName>
    </submittedName>
</protein>
<feature type="transmembrane region" description="Helical" evidence="9">
    <location>
        <begin position="192"/>
        <end position="209"/>
    </location>
</feature>
<feature type="transmembrane region" description="Helical" evidence="9">
    <location>
        <begin position="6"/>
        <end position="26"/>
    </location>
</feature>
<comment type="subcellular location">
    <subcellularLocation>
        <location evidence="1">Cell membrane</location>
        <topology evidence="1">Multi-pass membrane protein</topology>
    </subcellularLocation>
</comment>
<evidence type="ECO:0000256" key="3">
    <source>
        <dbReference type="ARBA" id="ARBA00022679"/>
    </source>
</evidence>
<feature type="transmembrane region" description="Helical" evidence="9">
    <location>
        <begin position="305"/>
        <end position="324"/>
    </location>
</feature>
<dbReference type="GO" id="GO:0009103">
    <property type="term" value="P:lipopolysaccharide biosynthetic process"/>
    <property type="evidence" value="ECO:0007669"/>
    <property type="project" value="TreeGrafter"/>
</dbReference>
<feature type="transmembrane region" description="Helical" evidence="9">
    <location>
        <begin position="56"/>
        <end position="75"/>
    </location>
</feature>
<dbReference type="EMBL" id="FOSZ01000003">
    <property type="protein sequence ID" value="SFK89973.1"/>
    <property type="molecule type" value="Genomic_DNA"/>
</dbReference>
<proteinExistence type="predicted"/>
<dbReference type="Pfam" id="PF00953">
    <property type="entry name" value="Glycos_transf_4"/>
    <property type="match status" value="1"/>
</dbReference>
<name>A0A1I4DAD7_9RHOB</name>
<keyword evidence="4 9" id="KW-0812">Transmembrane</keyword>
<comment type="cofactor">
    <cofactor evidence="7">
        <name>Mg(2+)</name>
        <dbReference type="ChEBI" id="CHEBI:18420"/>
    </cofactor>
</comment>
<dbReference type="PANTHER" id="PTHR22926:SF3">
    <property type="entry name" value="UNDECAPRENYL-PHOSPHATE ALPHA-N-ACETYLGLUCOSAMINYL 1-PHOSPHATE TRANSFERASE"/>
    <property type="match status" value="1"/>
</dbReference>
<keyword evidence="11" id="KW-1185">Reference proteome</keyword>
<accession>A0A1I4DAD7</accession>
<organism evidence="10 11">
    <name type="scientific">Shimia haliotis</name>
    <dbReference type="NCBI Taxonomy" id="1280847"/>
    <lineage>
        <taxon>Bacteria</taxon>
        <taxon>Pseudomonadati</taxon>
        <taxon>Pseudomonadota</taxon>
        <taxon>Alphaproteobacteria</taxon>
        <taxon>Rhodobacterales</taxon>
        <taxon>Roseobacteraceae</taxon>
    </lineage>
</organism>
<feature type="binding site" evidence="7">
    <location>
        <position position="160"/>
    </location>
    <ligand>
        <name>Mg(2+)</name>
        <dbReference type="ChEBI" id="CHEBI:18420"/>
    </ligand>
</feature>
<gene>
    <name evidence="10" type="ORF">SAMN04488036_1038</name>
</gene>
<sequence>MLATLPVALSVMIAAIFSWVTSLIILKTRSAHVRYTSKGHAGLEVQSMHEHPTPRIGGVAVALGLTAAACVHMSLDQPIVLVLLAAMPVFFAGLAEDIGLTASPRLRLAAAATSAALAIYATGASIQDGVAPGLDDLLKLTFFSAILTVFSVAALCHAFNLIDGMNGLASTMALAACASLGAISYSVGDAQILALCAATFAATTGVLLLNYPFGKLFLGDAGAYSLGFVIGWIGVLLIHRHPEISVWAVLLCVFLPFADTTAAILRRIKKRAPIGQPDKLHYHHIVKRVMDQCLRDEVAQTWSNPLATLFMQPVIVLPAVWAVFAAKSDIGALLGLAFSFGLYFGTRKKLLDSFKAVARSLKGAPDFAKPAKHPTTLRINQSDDTGTPSYKLEPVHADLKRKTAQREAPVLETRTLENTFKAAVNEDA</sequence>
<feature type="compositionally biased region" description="Polar residues" evidence="8">
    <location>
        <begin position="377"/>
        <end position="388"/>
    </location>
</feature>
<evidence type="ECO:0000256" key="8">
    <source>
        <dbReference type="SAM" id="MobiDB-lite"/>
    </source>
</evidence>
<dbReference type="CDD" id="cd06912">
    <property type="entry name" value="GT_MraY_like"/>
    <property type="match status" value="1"/>
</dbReference>
<evidence type="ECO:0000256" key="4">
    <source>
        <dbReference type="ARBA" id="ARBA00022692"/>
    </source>
</evidence>
<evidence type="ECO:0000256" key="6">
    <source>
        <dbReference type="ARBA" id="ARBA00023136"/>
    </source>
</evidence>
<dbReference type="RefSeq" id="WP_093322884.1">
    <property type="nucleotide sequence ID" value="NZ_FOSZ01000003.1"/>
</dbReference>
<dbReference type="PANTHER" id="PTHR22926">
    <property type="entry name" value="PHOSPHO-N-ACETYLMURAMOYL-PENTAPEPTIDE-TRANSFERASE"/>
    <property type="match status" value="1"/>
</dbReference>
<dbReference type="GO" id="GO:0005886">
    <property type="term" value="C:plasma membrane"/>
    <property type="evidence" value="ECO:0007669"/>
    <property type="project" value="UniProtKB-SubCell"/>
</dbReference>
<keyword evidence="5 9" id="KW-1133">Transmembrane helix</keyword>
<feature type="transmembrane region" description="Helical" evidence="9">
    <location>
        <begin position="244"/>
        <end position="265"/>
    </location>
</feature>
<dbReference type="GO" id="GO:0071555">
    <property type="term" value="P:cell wall organization"/>
    <property type="evidence" value="ECO:0007669"/>
    <property type="project" value="TreeGrafter"/>
</dbReference>
<dbReference type="Proteomes" id="UP000198851">
    <property type="component" value="Unassembled WGS sequence"/>
</dbReference>